<feature type="binding site" evidence="3">
    <location>
        <position position="438"/>
    </location>
    <ligand>
        <name>Mg(2+)</name>
        <dbReference type="ChEBI" id="CHEBI:18420"/>
    </ligand>
</feature>
<dbReference type="PRINTS" id="PR00113">
    <property type="entry name" value="ALKPHPHTASE"/>
</dbReference>
<feature type="binding site" evidence="3">
    <location>
        <position position="612"/>
    </location>
    <ligand>
        <name>Zn(2+)</name>
        <dbReference type="ChEBI" id="CHEBI:29105"/>
        <label>2</label>
    </ligand>
</feature>
<comment type="cofactor">
    <cofactor evidence="3">
        <name>Zn(2+)</name>
        <dbReference type="ChEBI" id="CHEBI:29105"/>
    </cofactor>
    <text evidence="3">Binds 2 Zn(2+) ions.</text>
</comment>
<dbReference type="Pfam" id="PF00245">
    <property type="entry name" value="Alk_phosphatase"/>
    <property type="match status" value="1"/>
</dbReference>
<name>A0A9P9ARG1_9HYPO</name>
<protein>
    <recommendedName>
        <fullName evidence="1">alkaline phosphatase</fullName>
        <ecNumber evidence="1">3.1.3.1</ecNumber>
    </recommendedName>
</protein>
<dbReference type="AlphaFoldDB" id="A0A9P9ARG1"/>
<feature type="compositionally biased region" description="Basic and acidic residues" evidence="5">
    <location>
        <begin position="564"/>
        <end position="578"/>
    </location>
</feature>
<dbReference type="PANTHER" id="PTHR11596">
    <property type="entry name" value="ALKALINE PHOSPHATASE"/>
    <property type="match status" value="1"/>
</dbReference>
<gene>
    <name evidence="7" type="ORF">B0T10DRAFT_287518</name>
</gene>
<comment type="caution">
    <text evidence="7">The sequence shown here is derived from an EMBL/GenBank/DDBJ whole genome shotgun (WGS) entry which is preliminary data.</text>
</comment>
<keyword evidence="8" id="KW-1185">Reference proteome</keyword>
<feature type="binding site" evidence="3">
    <location>
        <position position="488"/>
    </location>
    <ligand>
        <name>Zn(2+)</name>
        <dbReference type="ChEBI" id="CHEBI:29105"/>
        <label>2</label>
    </ligand>
</feature>
<keyword evidence="3" id="KW-0479">Metal-binding</keyword>
<sequence length="662" mass="72583">MLVKLNALAALAASLSLVSAQTYQRLGTCHKLGCILPPDQSDFLPGQLFDLRVEVHAPVNGSEAAHDGKPDKNFKVTIAKDGGKPRDFSKAFGIKDPKLETWTFSWYEDLFAEDEDKPSVVNVAAKAYRKLAITEPGEYTVKLKYYNGEETTATWIVRDLHTQRKAKNVIFFIGDGMTTNMITAARLLGHQSINGKYMTRMKMDEFPVIGHQMTHSIDSYITDSANSASALYTGHKSTVNAMGVYADSSKDPFDDPKVETIVEIFKRITGGAWGAVSTAYLADATPIALTGHTRLRSQYGPLIDQALHGNTNYSWTNHKGPDVFFGGGAEYFFAGEDSFKGKDYYAEFKKQGYSISLNKTALAKAPNDQRALGVFCQGNLPVWLDRNVYKDNLKGLENDPKGGDKDATDLPGLKEMTLKAVDVLHKRGGDKGFFLMSEGASIDKQMHVLDYDRALGDLLELDDTIRSTVEKLDKLGILDETLVVVSADHGHGFDVWGSADTKYLTEQDDDRAKRRAVGVYANSGESQYTKKQAGLNYGTGHNFPVNWEPRYAIAGGVGAAPDHREDYKVRKNGPREPATEGADGSYYANPEDSVKGFVVNGTLPTSDDQGVHSLTDVPVFARGPCQDTFGGTYNNVDIFYKIANCLGLARSKSGDANQYGSY</sequence>
<feature type="region of interest" description="Disordered" evidence="5">
    <location>
        <begin position="564"/>
        <end position="589"/>
    </location>
</feature>
<dbReference type="SMART" id="SM00098">
    <property type="entry name" value="alkPPc"/>
    <property type="match status" value="1"/>
</dbReference>
<organism evidence="7 8">
    <name type="scientific">Thelonectria olida</name>
    <dbReference type="NCBI Taxonomy" id="1576542"/>
    <lineage>
        <taxon>Eukaryota</taxon>
        <taxon>Fungi</taxon>
        <taxon>Dikarya</taxon>
        <taxon>Ascomycota</taxon>
        <taxon>Pezizomycotina</taxon>
        <taxon>Sordariomycetes</taxon>
        <taxon>Hypocreomycetidae</taxon>
        <taxon>Hypocreales</taxon>
        <taxon>Nectriaceae</taxon>
        <taxon>Thelonectria</taxon>
    </lineage>
</organism>
<evidence type="ECO:0000256" key="2">
    <source>
        <dbReference type="PIRSR" id="PIRSR601952-1"/>
    </source>
</evidence>
<keyword evidence="3" id="KW-0460">Magnesium</keyword>
<feature type="binding site" evidence="3">
    <location>
        <position position="283"/>
    </location>
    <ligand>
        <name>Mg(2+)</name>
        <dbReference type="ChEBI" id="CHEBI:18420"/>
    </ligand>
</feature>
<feature type="binding site" evidence="3">
    <location>
        <position position="285"/>
    </location>
    <ligand>
        <name>Mg(2+)</name>
        <dbReference type="ChEBI" id="CHEBI:18420"/>
    </ligand>
</feature>
<evidence type="ECO:0000256" key="1">
    <source>
        <dbReference type="ARBA" id="ARBA00012647"/>
    </source>
</evidence>
<feature type="binding site" evidence="3">
    <location>
        <position position="489"/>
    </location>
    <ligand>
        <name>Zn(2+)</name>
        <dbReference type="ChEBI" id="CHEBI:29105"/>
        <label>2</label>
    </ligand>
</feature>
<dbReference type="SUPFAM" id="SSF53649">
    <property type="entry name" value="Alkaline phosphatase-like"/>
    <property type="match status" value="1"/>
</dbReference>
<dbReference type="PANTHER" id="PTHR11596:SF72">
    <property type="entry name" value="ALKALINE PHOSPHATASE"/>
    <property type="match status" value="1"/>
</dbReference>
<feature type="chain" id="PRO_5040164534" description="alkaline phosphatase" evidence="6">
    <location>
        <begin position="21"/>
        <end position="662"/>
    </location>
</feature>
<evidence type="ECO:0000256" key="6">
    <source>
        <dbReference type="SAM" id="SignalP"/>
    </source>
</evidence>
<keyword evidence="3" id="KW-0862">Zinc</keyword>
<feature type="active site" description="Phosphoserine intermediate" evidence="2">
    <location>
        <position position="224"/>
    </location>
</feature>
<dbReference type="InterPro" id="IPR017850">
    <property type="entry name" value="Alkaline_phosphatase_core_sf"/>
</dbReference>
<dbReference type="GO" id="GO:0046872">
    <property type="term" value="F:metal ion binding"/>
    <property type="evidence" value="ECO:0007669"/>
    <property type="project" value="UniProtKB-KW"/>
</dbReference>
<evidence type="ECO:0000256" key="3">
    <source>
        <dbReference type="PIRSR" id="PIRSR601952-2"/>
    </source>
</evidence>
<dbReference type="GO" id="GO:0004035">
    <property type="term" value="F:alkaline phosphatase activity"/>
    <property type="evidence" value="ECO:0007669"/>
    <property type="project" value="UniProtKB-EC"/>
</dbReference>
<feature type="binding site" evidence="3">
    <location>
        <position position="443"/>
    </location>
    <ligand>
        <name>Zn(2+)</name>
        <dbReference type="ChEBI" id="CHEBI:29105"/>
        <label>2</label>
    </ligand>
</feature>
<reference evidence="7 8" key="1">
    <citation type="journal article" date="2021" name="Nat. Commun.">
        <title>Genetic determinants of endophytism in the Arabidopsis root mycobiome.</title>
        <authorList>
            <person name="Mesny F."/>
            <person name="Miyauchi S."/>
            <person name="Thiergart T."/>
            <person name="Pickel B."/>
            <person name="Atanasova L."/>
            <person name="Karlsson M."/>
            <person name="Huettel B."/>
            <person name="Barry K.W."/>
            <person name="Haridas S."/>
            <person name="Chen C."/>
            <person name="Bauer D."/>
            <person name="Andreopoulos W."/>
            <person name="Pangilinan J."/>
            <person name="LaButti K."/>
            <person name="Riley R."/>
            <person name="Lipzen A."/>
            <person name="Clum A."/>
            <person name="Drula E."/>
            <person name="Henrissat B."/>
            <person name="Kohler A."/>
            <person name="Grigoriev I.V."/>
            <person name="Martin F.M."/>
            <person name="Hacquard S."/>
        </authorList>
    </citation>
    <scope>NUCLEOTIDE SEQUENCE [LARGE SCALE GENOMIC DNA]</scope>
    <source>
        <strain evidence="7 8">MPI-CAGE-CH-0241</strain>
    </source>
</reference>
<dbReference type="InterPro" id="IPR001952">
    <property type="entry name" value="Alkaline_phosphatase"/>
</dbReference>
<accession>A0A9P9ARG1</accession>
<comment type="similarity">
    <text evidence="4">Belongs to the alkaline phosphatase family.</text>
</comment>
<evidence type="ECO:0000256" key="4">
    <source>
        <dbReference type="RuleBase" id="RU003946"/>
    </source>
</evidence>
<evidence type="ECO:0000313" key="8">
    <source>
        <dbReference type="Proteomes" id="UP000777438"/>
    </source>
</evidence>
<keyword evidence="6" id="KW-0732">Signal</keyword>
<dbReference type="OrthoDB" id="5818554at2759"/>
<comment type="cofactor">
    <cofactor evidence="3">
        <name>Mg(2+)</name>
        <dbReference type="ChEBI" id="CHEBI:18420"/>
    </cofactor>
    <text evidence="3">Binds 1 Mg(2+) ion.</text>
</comment>
<dbReference type="EMBL" id="JAGPYM010000007">
    <property type="protein sequence ID" value="KAH6892171.1"/>
    <property type="molecule type" value="Genomic_DNA"/>
</dbReference>
<evidence type="ECO:0000256" key="5">
    <source>
        <dbReference type="SAM" id="MobiDB-lite"/>
    </source>
</evidence>
<dbReference type="Gene3D" id="3.40.720.10">
    <property type="entry name" value="Alkaline Phosphatase, subunit A"/>
    <property type="match status" value="1"/>
</dbReference>
<evidence type="ECO:0000313" key="7">
    <source>
        <dbReference type="EMBL" id="KAH6892171.1"/>
    </source>
</evidence>
<dbReference type="Proteomes" id="UP000777438">
    <property type="component" value="Unassembled WGS sequence"/>
</dbReference>
<dbReference type="CDD" id="cd16012">
    <property type="entry name" value="ALP"/>
    <property type="match status" value="1"/>
</dbReference>
<dbReference type="EC" id="3.1.3.1" evidence="1"/>
<feature type="binding site" evidence="3">
    <location>
        <position position="447"/>
    </location>
    <ligand>
        <name>Zn(2+)</name>
        <dbReference type="ChEBI" id="CHEBI:29105"/>
        <label>2</label>
    </ligand>
</feature>
<proteinExistence type="inferred from homology"/>
<feature type="binding site" evidence="3">
    <location>
        <position position="175"/>
    </location>
    <ligand>
        <name>Mg(2+)</name>
        <dbReference type="ChEBI" id="CHEBI:18420"/>
    </ligand>
</feature>
<feature type="signal peptide" evidence="6">
    <location>
        <begin position="1"/>
        <end position="20"/>
    </location>
</feature>